<evidence type="ECO:0000313" key="3">
    <source>
        <dbReference type="EMBL" id="TWT73437.1"/>
    </source>
</evidence>
<dbReference type="NCBIfam" id="TIGR02532">
    <property type="entry name" value="IV_pilin_GFxxxE"/>
    <property type="match status" value="1"/>
</dbReference>
<dbReference type="SUPFAM" id="SSF54523">
    <property type="entry name" value="Pili subunits"/>
    <property type="match status" value="1"/>
</dbReference>
<dbReference type="OrthoDB" id="283383at2"/>
<dbReference type="GO" id="GO:0015628">
    <property type="term" value="P:protein secretion by the type II secretion system"/>
    <property type="evidence" value="ECO:0007669"/>
    <property type="project" value="InterPro"/>
</dbReference>
<organism evidence="3 4">
    <name type="scientific">Posidoniimonas polymericola</name>
    <dbReference type="NCBI Taxonomy" id="2528002"/>
    <lineage>
        <taxon>Bacteria</taxon>
        <taxon>Pseudomonadati</taxon>
        <taxon>Planctomycetota</taxon>
        <taxon>Planctomycetia</taxon>
        <taxon>Pirellulales</taxon>
        <taxon>Lacipirellulaceae</taxon>
        <taxon>Posidoniimonas</taxon>
    </lineage>
</organism>
<dbReference type="AlphaFoldDB" id="A0A5C5YCJ2"/>
<reference evidence="3 4" key="1">
    <citation type="submission" date="2019-02" db="EMBL/GenBank/DDBJ databases">
        <title>Deep-cultivation of Planctomycetes and their phenomic and genomic characterization uncovers novel biology.</title>
        <authorList>
            <person name="Wiegand S."/>
            <person name="Jogler M."/>
            <person name="Boedeker C."/>
            <person name="Pinto D."/>
            <person name="Vollmers J."/>
            <person name="Rivas-Marin E."/>
            <person name="Kohn T."/>
            <person name="Peeters S.H."/>
            <person name="Heuer A."/>
            <person name="Rast P."/>
            <person name="Oberbeckmann S."/>
            <person name="Bunk B."/>
            <person name="Jeske O."/>
            <person name="Meyerdierks A."/>
            <person name="Storesund J.E."/>
            <person name="Kallscheuer N."/>
            <person name="Luecker S."/>
            <person name="Lage O.M."/>
            <person name="Pohl T."/>
            <person name="Merkel B.J."/>
            <person name="Hornburger P."/>
            <person name="Mueller R.-W."/>
            <person name="Bruemmer F."/>
            <person name="Labrenz M."/>
            <person name="Spormann A.M."/>
            <person name="Op Den Camp H."/>
            <person name="Overmann J."/>
            <person name="Amann R."/>
            <person name="Jetten M.S.M."/>
            <person name="Mascher T."/>
            <person name="Medema M.H."/>
            <person name="Devos D.P."/>
            <person name="Kaster A.-K."/>
            <person name="Ovreas L."/>
            <person name="Rohde M."/>
            <person name="Galperin M.Y."/>
            <person name="Jogler C."/>
        </authorList>
    </citation>
    <scope>NUCLEOTIDE SEQUENCE [LARGE SCALE GENOMIC DNA]</scope>
    <source>
        <strain evidence="3 4">Pla123a</strain>
    </source>
</reference>
<keyword evidence="2" id="KW-1133">Transmembrane helix</keyword>
<dbReference type="GO" id="GO:0015627">
    <property type="term" value="C:type II protein secretion system complex"/>
    <property type="evidence" value="ECO:0007669"/>
    <property type="project" value="InterPro"/>
</dbReference>
<name>A0A5C5YCJ2_9BACT</name>
<feature type="transmembrane region" description="Helical" evidence="2">
    <location>
        <begin position="20"/>
        <end position="41"/>
    </location>
</feature>
<evidence type="ECO:0000313" key="4">
    <source>
        <dbReference type="Proteomes" id="UP000318478"/>
    </source>
</evidence>
<dbReference type="InterPro" id="IPR045584">
    <property type="entry name" value="Pilin-like"/>
</dbReference>
<sequence>MSTTQPAISRQRSAFTLVELLVVITIIGILVALLLPAIGAARRAALRTRIAGDVNGVAEAIEIFKNDVSGGAYPPDAYAGSTNVVRDAVLNDFKRFFNKCFPRHRESDDLLKALVGYAGANDGTASSPNLGGGLSPAEACVFWRQKFSSDERYPISGEGGPAYAANGIEDLAVRNWISRPDDGRLGPKDESGKFAGRILKFQSPVDSSVELWINLWQHFPSGSEEPLVYFDASRGVRDVKHEKLKEQLAKGDTAANAGYVFSIKALKTGANSGNNADIKLANEGKFQVYHAGVDGAWGDFAGAFEMAPSPDPSAPYRGTMLLYPNGPFNGEIADTIVNFADNVTLENSQP</sequence>
<evidence type="ECO:0000256" key="2">
    <source>
        <dbReference type="SAM" id="Phobius"/>
    </source>
</evidence>
<dbReference type="PRINTS" id="PR00813">
    <property type="entry name" value="BCTERIALGSPG"/>
</dbReference>
<gene>
    <name evidence="3" type="primary">xcpT_16</name>
    <name evidence="3" type="ORF">Pla123a_37720</name>
</gene>
<dbReference type="InterPro" id="IPR012902">
    <property type="entry name" value="N_methyl_site"/>
</dbReference>
<keyword evidence="4" id="KW-1185">Reference proteome</keyword>
<keyword evidence="2" id="KW-0812">Transmembrane</keyword>
<dbReference type="Pfam" id="PF07963">
    <property type="entry name" value="N_methyl"/>
    <property type="match status" value="1"/>
</dbReference>
<protein>
    <submittedName>
        <fullName evidence="3">Type II secretion system protein G</fullName>
    </submittedName>
</protein>
<proteinExistence type="predicted"/>
<dbReference type="PANTHER" id="PTHR30093">
    <property type="entry name" value="GENERAL SECRETION PATHWAY PROTEIN G"/>
    <property type="match status" value="1"/>
</dbReference>
<keyword evidence="1" id="KW-0488">Methylation</keyword>
<dbReference type="PANTHER" id="PTHR30093:SF2">
    <property type="entry name" value="TYPE II SECRETION SYSTEM PROTEIN H"/>
    <property type="match status" value="1"/>
</dbReference>
<dbReference type="InterPro" id="IPR000983">
    <property type="entry name" value="Bac_GSPG_pilin"/>
</dbReference>
<evidence type="ECO:0000256" key="1">
    <source>
        <dbReference type="ARBA" id="ARBA00022481"/>
    </source>
</evidence>
<dbReference type="Proteomes" id="UP000318478">
    <property type="component" value="Unassembled WGS sequence"/>
</dbReference>
<accession>A0A5C5YCJ2</accession>
<comment type="caution">
    <text evidence="3">The sequence shown here is derived from an EMBL/GenBank/DDBJ whole genome shotgun (WGS) entry which is preliminary data.</text>
</comment>
<dbReference type="RefSeq" id="WP_146589775.1">
    <property type="nucleotide sequence ID" value="NZ_SJPO01000010.1"/>
</dbReference>
<keyword evidence="2" id="KW-0472">Membrane</keyword>
<dbReference type="EMBL" id="SJPO01000010">
    <property type="protein sequence ID" value="TWT73437.1"/>
    <property type="molecule type" value="Genomic_DNA"/>
</dbReference>
<dbReference type="Gene3D" id="3.30.700.10">
    <property type="entry name" value="Glycoprotein, Type 4 Pilin"/>
    <property type="match status" value="1"/>
</dbReference>